<dbReference type="EMBL" id="FAXA01000477">
    <property type="protein sequence ID" value="CUV05932.1"/>
    <property type="molecule type" value="Genomic_DNA"/>
</dbReference>
<dbReference type="SUPFAM" id="SSF52096">
    <property type="entry name" value="ClpP/crotonase"/>
    <property type="match status" value="1"/>
</dbReference>
<reference evidence="3" key="1">
    <citation type="submission" date="2015-10" db="EMBL/GenBank/DDBJ databases">
        <authorList>
            <person name="Gilbert D.G."/>
        </authorList>
    </citation>
    <scope>NUCLEOTIDE SEQUENCE</scope>
</reference>
<protein>
    <submittedName>
        <fullName evidence="3">Enoyl-CoA hydratase</fullName>
        <ecNumber evidence="3">4.2.1.17</ecNumber>
    </submittedName>
</protein>
<evidence type="ECO:0000256" key="1">
    <source>
        <dbReference type="ARBA" id="ARBA00023239"/>
    </source>
</evidence>
<dbReference type="InterPro" id="IPR001753">
    <property type="entry name" value="Enoyl-CoA_hydra/iso"/>
</dbReference>
<evidence type="ECO:0000256" key="2">
    <source>
        <dbReference type="SAM" id="MobiDB-lite"/>
    </source>
</evidence>
<feature type="region of interest" description="Disordered" evidence="2">
    <location>
        <begin position="272"/>
        <end position="305"/>
    </location>
</feature>
<dbReference type="InterPro" id="IPR014748">
    <property type="entry name" value="Enoyl-CoA_hydra_C"/>
</dbReference>
<accession>A0A160VGJ1</accession>
<dbReference type="GO" id="GO:0006635">
    <property type="term" value="P:fatty acid beta-oxidation"/>
    <property type="evidence" value="ECO:0007669"/>
    <property type="project" value="TreeGrafter"/>
</dbReference>
<dbReference type="CDD" id="cd06558">
    <property type="entry name" value="crotonase-like"/>
    <property type="match status" value="1"/>
</dbReference>
<dbReference type="Pfam" id="PF00378">
    <property type="entry name" value="ECH_1"/>
    <property type="match status" value="2"/>
</dbReference>
<dbReference type="PANTHER" id="PTHR11941:SF54">
    <property type="entry name" value="ENOYL-COA HYDRATASE, MITOCHONDRIAL"/>
    <property type="match status" value="1"/>
</dbReference>
<feature type="compositionally biased region" description="Basic and acidic residues" evidence="2">
    <location>
        <begin position="290"/>
        <end position="305"/>
    </location>
</feature>
<evidence type="ECO:0000313" key="3">
    <source>
        <dbReference type="EMBL" id="CUV05932.1"/>
    </source>
</evidence>
<sequence>MGILYEKKGHIAYVTIDNPDKGNILDHQTSDEISEVWKNIWEDWEVRVAILTGTGDRHFCAGHNLAPPPGVSEEDLNRIRTENIFWPLSGTVNGAKIGADGQLGDHYPRIWKPVIGAINGWAAGAGFYLMLTSTDIRIASEEHAQFKFALLSQGWVGNGPGATFLTRQVSHADAMRILLTDEAFDAKEALRISLINEVVPHGQLMTRAEEIANRIAGMPPVAVRMMKEFSIRFRDIPISEAWRVQTLYNTLLTQLTTDGDEGRKAFLEKRSPDFTGGIRPKAPGFPELSPEERALLDETRRELYG</sequence>
<dbReference type="GO" id="GO:0004300">
    <property type="term" value="F:enoyl-CoA hydratase activity"/>
    <property type="evidence" value="ECO:0007669"/>
    <property type="project" value="UniProtKB-EC"/>
</dbReference>
<dbReference type="AlphaFoldDB" id="A0A160VGJ1"/>
<organism evidence="3">
    <name type="scientific">hydrothermal vent metagenome</name>
    <dbReference type="NCBI Taxonomy" id="652676"/>
    <lineage>
        <taxon>unclassified sequences</taxon>
        <taxon>metagenomes</taxon>
        <taxon>ecological metagenomes</taxon>
    </lineage>
</organism>
<proteinExistence type="predicted"/>
<dbReference type="EC" id="4.2.1.17" evidence="3"/>
<dbReference type="Gene3D" id="3.90.226.10">
    <property type="entry name" value="2-enoyl-CoA Hydratase, Chain A, domain 1"/>
    <property type="match status" value="1"/>
</dbReference>
<name>A0A160VGJ1_9ZZZZ</name>
<keyword evidence="1 3" id="KW-0456">Lyase</keyword>
<dbReference type="InterPro" id="IPR029045">
    <property type="entry name" value="ClpP/crotonase-like_dom_sf"/>
</dbReference>
<gene>
    <name evidence="3" type="ORF">MGWOODY_Clf48</name>
</gene>
<dbReference type="PANTHER" id="PTHR11941">
    <property type="entry name" value="ENOYL-COA HYDRATASE-RELATED"/>
    <property type="match status" value="1"/>
</dbReference>
<dbReference type="Gene3D" id="1.10.12.10">
    <property type="entry name" value="Lyase 2-enoyl-coa Hydratase, Chain A, domain 2"/>
    <property type="match status" value="1"/>
</dbReference>